<evidence type="ECO:0000313" key="2">
    <source>
        <dbReference type="Proteomes" id="UP000076532"/>
    </source>
</evidence>
<proteinExistence type="predicted"/>
<sequence>MKVRPRLFASRAFAAAVAGIWVGFALGTCRGAGASTRGLSLCGAQERMGKESGVTRIRAWISYVVATPHAVARPAPPHSKLPSDDTRLWAVCGCVDEVMGTDSSIAK</sequence>
<name>A0A166GQP9_9AGAM</name>
<gene>
    <name evidence="1" type="ORF">FIBSPDRAFT_603178</name>
</gene>
<accession>A0A166GQP9</accession>
<organism evidence="1 2">
    <name type="scientific">Athelia psychrophila</name>
    <dbReference type="NCBI Taxonomy" id="1759441"/>
    <lineage>
        <taxon>Eukaryota</taxon>
        <taxon>Fungi</taxon>
        <taxon>Dikarya</taxon>
        <taxon>Basidiomycota</taxon>
        <taxon>Agaricomycotina</taxon>
        <taxon>Agaricomycetes</taxon>
        <taxon>Agaricomycetidae</taxon>
        <taxon>Atheliales</taxon>
        <taxon>Atheliaceae</taxon>
        <taxon>Athelia</taxon>
    </lineage>
</organism>
<dbReference type="EMBL" id="KV417576">
    <property type="protein sequence ID" value="KZP18071.1"/>
    <property type="molecule type" value="Genomic_DNA"/>
</dbReference>
<dbReference type="AlphaFoldDB" id="A0A166GQP9"/>
<dbReference type="Proteomes" id="UP000076532">
    <property type="component" value="Unassembled WGS sequence"/>
</dbReference>
<reference evidence="1 2" key="1">
    <citation type="journal article" date="2016" name="Mol. Biol. Evol.">
        <title>Comparative Genomics of Early-Diverging Mushroom-Forming Fungi Provides Insights into the Origins of Lignocellulose Decay Capabilities.</title>
        <authorList>
            <person name="Nagy L.G."/>
            <person name="Riley R."/>
            <person name="Tritt A."/>
            <person name="Adam C."/>
            <person name="Daum C."/>
            <person name="Floudas D."/>
            <person name="Sun H."/>
            <person name="Yadav J.S."/>
            <person name="Pangilinan J."/>
            <person name="Larsson K.H."/>
            <person name="Matsuura K."/>
            <person name="Barry K."/>
            <person name="Labutti K."/>
            <person name="Kuo R."/>
            <person name="Ohm R.A."/>
            <person name="Bhattacharya S.S."/>
            <person name="Shirouzu T."/>
            <person name="Yoshinaga Y."/>
            <person name="Martin F.M."/>
            <person name="Grigoriev I.V."/>
            <person name="Hibbett D.S."/>
        </authorList>
    </citation>
    <scope>NUCLEOTIDE SEQUENCE [LARGE SCALE GENOMIC DNA]</scope>
    <source>
        <strain evidence="1 2">CBS 109695</strain>
    </source>
</reference>
<keyword evidence="2" id="KW-1185">Reference proteome</keyword>
<protein>
    <submittedName>
        <fullName evidence="1">Uncharacterized protein</fullName>
    </submittedName>
</protein>
<evidence type="ECO:0000313" key="1">
    <source>
        <dbReference type="EMBL" id="KZP18071.1"/>
    </source>
</evidence>